<comment type="subcellular location">
    <subcellularLocation>
        <location evidence="1">Membrane</location>
        <topology evidence="1">Peripheral membrane protein</topology>
    </subcellularLocation>
</comment>
<dbReference type="PRINTS" id="PR00081">
    <property type="entry name" value="GDHRDH"/>
</dbReference>
<dbReference type="PANTHER" id="PTHR44252">
    <property type="entry name" value="D-ERYTHRULOSE REDUCTASE"/>
    <property type="match status" value="1"/>
</dbReference>
<evidence type="ECO:0000256" key="4">
    <source>
        <dbReference type="ARBA" id="ARBA00022481"/>
    </source>
</evidence>
<evidence type="ECO:0000256" key="9">
    <source>
        <dbReference type="ARBA" id="ARBA00023002"/>
    </source>
</evidence>
<evidence type="ECO:0000256" key="14">
    <source>
        <dbReference type="ARBA" id="ARBA00040614"/>
    </source>
</evidence>
<evidence type="ECO:0000256" key="13">
    <source>
        <dbReference type="ARBA" id="ARBA00038953"/>
    </source>
</evidence>
<evidence type="ECO:0000256" key="10">
    <source>
        <dbReference type="ARBA" id="ARBA00023136"/>
    </source>
</evidence>
<evidence type="ECO:0000313" key="17">
    <source>
        <dbReference type="EMBL" id="KAF6455587.1"/>
    </source>
</evidence>
<gene>
    <name evidence="17" type="ORF">HJG63_003720</name>
</gene>
<evidence type="ECO:0000256" key="15">
    <source>
        <dbReference type="ARBA" id="ARBA00041952"/>
    </source>
</evidence>
<dbReference type="InterPro" id="IPR051737">
    <property type="entry name" value="L-xylulose/Carbonyl_redctase"/>
</dbReference>
<dbReference type="EMBL" id="JACASE010000006">
    <property type="protein sequence ID" value="KAF6455587.1"/>
    <property type="molecule type" value="Genomic_DNA"/>
</dbReference>
<dbReference type="PANTHER" id="PTHR44252:SF2">
    <property type="entry name" value="L-XYLULOSE REDUCTASE"/>
    <property type="match status" value="1"/>
</dbReference>
<keyword evidence="6" id="KW-0859">Xylose metabolism</keyword>
<dbReference type="SUPFAM" id="SSF51735">
    <property type="entry name" value="NAD(P)-binding Rossmann-fold domains"/>
    <property type="match status" value="1"/>
</dbReference>
<dbReference type="GO" id="GO:0005997">
    <property type="term" value="P:xylulose metabolic process"/>
    <property type="evidence" value="ECO:0007669"/>
    <property type="project" value="TreeGrafter"/>
</dbReference>
<dbReference type="EC" id="1.1.1.10" evidence="13"/>
<comment type="function">
    <text evidence="12">Catalyzes the NADPH-dependent reduction of several pentoses, tetroses, trioses, alpha-dicarbonyl compounds and L-xylulose. Participates in the uronate cycle of glucose metabolism. May play a role in the water absorption and cellular osmoregulation in the proximal renal tubules by producing xylitol, an osmolyte, thereby preventing osmolytic stress from occurring in the renal tubules.</text>
</comment>
<keyword evidence="8" id="KW-0007">Acetylation</keyword>
<name>A0A7J8G6M2_ROUAE</name>
<keyword evidence="9" id="KW-0560">Oxidoreductase</keyword>
<evidence type="ECO:0000256" key="2">
    <source>
        <dbReference type="ARBA" id="ARBA00006484"/>
    </source>
</evidence>
<reference evidence="17 18" key="1">
    <citation type="journal article" date="2020" name="Nature">
        <title>Six reference-quality genomes reveal evolution of bat adaptations.</title>
        <authorList>
            <person name="Jebb D."/>
            <person name="Huang Z."/>
            <person name="Pippel M."/>
            <person name="Hughes G.M."/>
            <person name="Lavrichenko K."/>
            <person name="Devanna P."/>
            <person name="Winkler S."/>
            <person name="Jermiin L.S."/>
            <person name="Skirmuntt E.C."/>
            <person name="Katzourakis A."/>
            <person name="Burkitt-Gray L."/>
            <person name="Ray D.A."/>
            <person name="Sullivan K.A.M."/>
            <person name="Roscito J.G."/>
            <person name="Kirilenko B.M."/>
            <person name="Davalos L.M."/>
            <person name="Corthals A.P."/>
            <person name="Power M.L."/>
            <person name="Jones G."/>
            <person name="Ransome R.D."/>
            <person name="Dechmann D.K.N."/>
            <person name="Locatelli A.G."/>
            <person name="Puechmaille S.J."/>
            <person name="Fedrigo O."/>
            <person name="Jarvis E.D."/>
            <person name="Hiller M."/>
            <person name="Vernes S.C."/>
            <person name="Myers E.W."/>
            <person name="Teeling E.C."/>
        </authorList>
    </citation>
    <scope>NUCLEOTIDE SEQUENCE [LARGE SCALE GENOMIC DNA]</scope>
    <source>
        <strain evidence="17">MRouAeg1</strain>
        <tissue evidence="17">Muscle</tissue>
    </source>
</reference>
<comment type="subunit">
    <text evidence="3">Homotetramer.</text>
</comment>
<dbReference type="InterPro" id="IPR002347">
    <property type="entry name" value="SDR_fam"/>
</dbReference>
<evidence type="ECO:0000256" key="5">
    <source>
        <dbReference type="ARBA" id="ARBA00022526"/>
    </source>
</evidence>
<keyword evidence="7" id="KW-0521">NADP</keyword>
<keyword evidence="18" id="KW-1185">Reference proteome</keyword>
<keyword evidence="11" id="KW-0119">Carbohydrate metabolism</keyword>
<comment type="similarity">
    <text evidence="2">Belongs to the short-chain dehydrogenases/reductases (SDR) family.</text>
</comment>
<evidence type="ECO:0000256" key="12">
    <source>
        <dbReference type="ARBA" id="ARBA00037758"/>
    </source>
</evidence>
<dbReference type="GO" id="GO:0042732">
    <property type="term" value="P:D-xylose metabolic process"/>
    <property type="evidence" value="ECO:0007669"/>
    <property type="project" value="UniProtKB-KW"/>
</dbReference>
<comment type="caution">
    <text evidence="17">The sequence shown here is derived from an EMBL/GenBank/DDBJ whole genome shotgun (WGS) entry which is preliminary data.</text>
</comment>
<evidence type="ECO:0000256" key="11">
    <source>
        <dbReference type="ARBA" id="ARBA00023277"/>
    </source>
</evidence>
<evidence type="ECO:0000313" key="18">
    <source>
        <dbReference type="Proteomes" id="UP000593571"/>
    </source>
</evidence>
<dbReference type="GO" id="GO:0016020">
    <property type="term" value="C:membrane"/>
    <property type="evidence" value="ECO:0007669"/>
    <property type="project" value="UniProtKB-SubCell"/>
</dbReference>
<proteinExistence type="inferred from homology"/>
<evidence type="ECO:0000256" key="16">
    <source>
        <dbReference type="ARBA" id="ARBA00047727"/>
    </source>
</evidence>
<dbReference type="InterPro" id="IPR036291">
    <property type="entry name" value="NAD(P)-bd_dom_sf"/>
</dbReference>
<dbReference type="AlphaFoldDB" id="A0A7J8G6M2"/>
<evidence type="ECO:0000256" key="1">
    <source>
        <dbReference type="ARBA" id="ARBA00004170"/>
    </source>
</evidence>
<dbReference type="PROSITE" id="PS00061">
    <property type="entry name" value="ADH_SHORT"/>
    <property type="match status" value="1"/>
</dbReference>
<evidence type="ECO:0000256" key="7">
    <source>
        <dbReference type="ARBA" id="ARBA00022857"/>
    </source>
</evidence>
<accession>A0A7J8G6M2</accession>
<keyword evidence="10" id="KW-0472">Membrane</keyword>
<dbReference type="Pfam" id="PF13561">
    <property type="entry name" value="adh_short_C2"/>
    <property type="match status" value="1"/>
</dbReference>
<dbReference type="GO" id="GO:0050038">
    <property type="term" value="F:L-xylulose reductase (NADPH) activity"/>
    <property type="evidence" value="ECO:0007669"/>
    <property type="project" value="UniProtKB-EC"/>
</dbReference>
<evidence type="ECO:0000256" key="6">
    <source>
        <dbReference type="ARBA" id="ARBA00022629"/>
    </source>
</evidence>
<dbReference type="Proteomes" id="UP000593571">
    <property type="component" value="Unassembled WGS sequence"/>
</dbReference>
<evidence type="ECO:0000256" key="8">
    <source>
        <dbReference type="ARBA" id="ARBA00022990"/>
    </source>
</evidence>
<organism evidence="17 18">
    <name type="scientific">Rousettus aegyptiacus</name>
    <name type="common">Egyptian fruit bat</name>
    <name type="synonym">Pteropus aegyptiacus</name>
    <dbReference type="NCBI Taxonomy" id="9407"/>
    <lineage>
        <taxon>Eukaryota</taxon>
        <taxon>Metazoa</taxon>
        <taxon>Chordata</taxon>
        <taxon>Craniata</taxon>
        <taxon>Vertebrata</taxon>
        <taxon>Euteleostomi</taxon>
        <taxon>Mammalia</taxon>
        <taxon>Eutheria</taxon>
        <taxon>Laurasiatheria</taxon>
        <taxon>Chiroptera</taxon>
        <taxon>Yinpterochiroptera</taxon>
        <taxon>Pteropodoidea</taxon>
        <taxon>Pteropodidae</taxon>
        <taxon>Rousettinae</taxon>
        <taxon>Rousettus</taxon>
    </lineage>
</organism>
<dbReference type="GO" id="GO:0006006">
    <property type="term" value="P:glucose metabolic process"/>
    <property type="evidence" value="ECO:0007669"/>
    <property type="project" value="UniProtKB-KW"/>
</dbReference>
<dbReference type="GO" id="GO:0004090">
    <property type="term" value="F:carbonyl reductase (NADPH) activity"/>
    <property type="evidence" value="ECO:0007669"/>
    <property type="project" value="TreeGrafter"/>
</dbReference>
<keyword evidence="4" id="KW-0488">Methylation</keyword>
<sequence>MIARGVPGSIVNVSSQASQRAIVNSSVYCSTKSAVDMLTKVMAVELGPHKIRVNAVNPTVVMTAMGRAHWSDPQKAKTILDRIPLGRFAEESNVVDAILFLLSDRSGMTTGATVPVDGGFLAT</sequence>
<evidence type="ECO:0000256" key="3">
    <source>
        <dbReference type="ARBA" id="ARBA00011881"/>
    </source>
</evidence>
<protein>
    <recommendedName>
        <fullName evidence="14">L-xylulose reductase</fullName>
        <ecNumber evidence="13">1.1.1.10</ecNumber>
    </recommendedName>
    <alternativeName>
        <fullName evidence="15">Dicarbonyl/L-xylulose reductase</fullName>
    </alternativeName>
</protein>
<dbReference type="InterPro" id="IPR020904">
    <property type="entry name" value="Sc_DH/Rdtase_CS"/>
</dbReference>
<dbReference type="Gene3D" id="3.40.50.720">
    <property type="entry name" value="NAD(P)-binding Rossmann-like Domain"/>
    <property type="match status" value="1"/>
</dbReference>
<keyword evidence="5" id="KW-0313">Glucose metabolism</keyword>
<comment type="catalytic activity">
    <reaction evidence="16">
        <text>xylitol + NADP(+) = L-xylulose + NADPH + H(+)</text>
        <dbReference type="Rhea" id="RHEA:17025"/>
        <dbReference type="ChEBI" id="CHEBI:15378"/>
        <dbReference type="ChEBI" id="CHEBI:17151"/>
        <dbReference type="ChEBI" id="CHEBI:17399"/>
        <dbReference type="ChEBI" id="CHEBI:57783"/>
        <dbReference type="ChEBI" id="CHEBI:58349"/>
        <dbReference type="EC" id="1.1.1.10"/>
    </reaction>
</comment>